<organism evidence="13 14">
    <name type="scientific">Absidia repens</name>
    <dbReference type="NCBI Taxonomy" id="90262"/>
    <lineage>
        <taxon>Eukaryota</taxon>
        <taxon>Fungi</taxon>
        <taxon>Fungi incertae sedis</taxon>
        <taxon>Mucoromycota</taxon>
        <taxon>Mucoromycotina</taxon>
        <taxon>Mucoromycetes</taxon>
        <taxon>Mucorales</taxon>
        <taxon>Cunninghamellaceae</taxon>
        <taxon>Absidia</taxon>
    </lineage>
</organism>
<evidence type="ECO:0000259" key="12">
    <source>
        <dbReference type="Pfam" id="PF01694"/>
    </source>
</evidence>
<dbReference type="SUPFAM" id="SSF144091">
    <property type="entry name" value="Rhomboid-like"/>
    <property type="match status" value="1"/>
</dbReference>
<evidence type="ECO:0000256" key="4">
    <source>
        <dbReference type="ARBA" id="ARBA00013039"/>
    </source>
</evidence>
<feature type="domain" description="Peptidase S54 rhomboid" evidence="12">
    <location>
        <begin position="87"/>
        <end position="236"/>
    </location>
</feature>
<evidence type="ECO:0000256" key="3">
    <source>
        <dbReference type="ARBA" id="ARBA00009045"/>
    </source>
</evidence>
<feature type="region of interest" description="Disordered" evidence="10">
    <location>
        <begin position="293"/>
        <end position="322"/>
    </location>
</feature>
<keyword evidence="9 11" id="KW-0472">Membrane</keyword>
<keyword evidence="7" id="KW-0378">Hydrolase</keyword>
<feature type="transmembrane region" description="Helical" evidence="11">
    <location>
        <begin position="36"/>
        <end position="57"/>
    </location>
</feature>
<comment type="catalytic activity">
    <reaction evidence="1">
        <text>Cleaves type-1 transmembrane domains using a catalytic dyad composed of serine and histidine that are contributed by different transmembrane domains.</text>
        <dbReference type="EC" id="3.4.21.105"/>
    </reaction>
</comment>
<protein>
    <recommendedName>
        <fullName evidence="4">rhomboid protease</fullName>
        <ecNumber evidence="4">3.4.21.105</ecNumber>
    </recommendedName>
</protein>
<evidence type="ECO:0000256" key="2">
    <source>
        <dbReference type="ARBA" id="ARBA00004141"/>
    </source>
</evidence>
<feature type="compositionally biased region" description="Polar residues" evidence="10">
    <location>
        <begin position="1"/>
        <end position="17"/>
    </location>
</feature>
<keyword evidence="8 11" id="KW-1133">Transmembrane helix</keyword>
<dbReference type="EC" id="3.4.21.105" evidence="4"/>
<proteinExistence type="inferred from homology"/>
<evidence type="ECO:0000313" key="13">
    <source>
        <dbReference type="EMBL" id="ORZ11822.1"/>
    </source>
</evidence>
<dbReference type="STRING" id="90262.A0A1X2IA52"/>
<dbReference type="InterPro" id="IPR022764">
    <property type="entry name" value="Peptidase_S54_rhomboid_dom"/>
</dbReference>
<keyword evidence="5" id="KW-0645">Protease</keyword>
<keyword evidence="6 11" id="KW-0812">Transmembrane</keyword>
<feature type="transmembrane region" description="Helical" evidence="11">
    <location>
        <begin position="92"/>
        <end position="115"/>
    </location>
</feature>
<dbReference type="EMBL" id="MCGE01000020">
    <property type="protein sequence ID" value="ORZ11822.1"/>
    <property type="molecule type" value="Genomic_DNA"/>
</dbReference>
<comment type="similarity">
    <text evidence="3">Belongs to the peptidase S54 family.</text>
</comment>
<evidence type="ECO:0000256" key="1">
    <source>
        <dbReference type="ARBA" id="ARBA00000156"/>
    </source>
</evidence>
<reference evidence="13 14" key="1">
    <citation type="submission" date="2016-07" db="EMBL/GenBank/DDBJ databases">
        <title>Pervasive Adenine N6-methylation of Active Genes in Fungi.</title>
        <authorList>
            <consortium name="DOE Joint Genome Institute"/>
            <person name="Mondo S.J."/>
            <person name="Dannebaum R.O."/>
            <person name="Kuo R.C."/>
            <person name="Labutti K."/>
            <person name="Haridas S."/>
            <person name="Kuo A."/>
            <person name="Salamov A."/>
            <person name="Ahrendt S.R."/>
            <person name="Lipzen A."/>
            <person name="Sullivan W."/>
            <person name="Andreopoulos W.B."/>
            <person name="Clum A."/>
            <person name="Lindquist E."/>
            <person name="Daum C."/>
            <person name="Ramamoorthy G.K."/>
            <person name="Gryganskyi A."/>
            <person name="Culley D."/>
            <person name="Magnuson J.K."/>
            <person name="James T.Y."/>
            <person name="O'Malley M.A."/>
            <person name="Stajich J.E."/>
            <person name="Spatafora J.W."/>
            <person name="Visel A."/>
            <person name="Grigoriev I.V."/>
        </authorList>
    </citation>
    <scope>NUCLEOTIDE SEQUENCE [LARGE SCALE GENOMIC DNA]</scope>
    <source>
        <strain evidence="13 14">NRRL 1336</strain>
    </source>
</reference>
<evidence type="ECO:0000256" key="5">
    <source>
        <dbReference type="ARBA" id="ARBA00022670"/>
    </source>
</evidence>
<comment type="caution">
    <text evidence="13">The sequence shown here is derived from an EMBL/GenBank/DDBJ whole genome shotgun (WGS) entry which is preliminary data.</text>
</comment>
<evidence type="ECO:0000256" key="8">
    <source>
        <dbReference type="ARBA" id="ARBA00022989"/>
    </source>
</evidence>
<feature type="compositionally biased region" description="Low complexity" evidence="10">
    <location>
        <begin position="294"/>
        <end position="310"/>
    </location>
</feature>
<dbReference type="Proteomes" id="UP000193560">
    <property type="component" value="Unassembled WGS sequence"/>
</dbReference>
<dbReference type="PANTHER" id="PTHR43066">
    <property type="entry name" value="RHOMBOID-RELATED PROTEIN"/>
    <property type="match status" value="1"/>
</dbReference>
<dbReference type="GO" id="GO:0016020">
    <property type="term" value="C:membrane"/>
    <property type="evidence" value="ECO:0007669"/>
    <property type="project" value="UniProtKB-SubCell"/>
</dbReference>
<dbReference type="InterPro" id="IPR035952">
    <property type="entry name" value="Rhomboid-like_sf"/>
</dbReference>
<dbReference type="Pfam" id="PF01694">
    <property type="entry name" value="Rhomboid"/>
    <property type="match status" value="1"/>
</dbReference>
<dbReference type="GO" id="GO:0006508">
    <property type="term" value="P:proteolysis"/>
    <property type="evidence" value="ECO:0007669"/>
    <property type="project" value="UniProtKB-KW"/>
</dbReference>
<dbReference type="GO" id="GO:0004252">
    <property type="term" value="F:serine-type endopeptidase activity"/>
    <property type="evidence" value="ECO:0007669"/>
    <property type="project" value="InterPro"/>
</dbReference>
<accession>A0A1X2IA52</accession>
<keyword evidence="14" id="KW-1185">Reference proteome</keyword>
<sequence>MEGAPQNTNQQGQQWTSSRDRAGEATRMFVTHIRHYFNSLPLISVLTIIIPLFANLLDVITFIGPTHNTFIYEWFYLSQTKIIYHLQVYRLIFYPLVHVNVTSLLTNLLLLIPYISAHERKKGSVCLLHELLCLFTLLPAIMYIVVIVLITSVLDMSGVFMGVAACSGLSTWTVALSLWTMLDEDARGEATTHSLFGVIPLPPKSIPFLIIAFYFFLVPDSSLILHLCAASVAYFYFHHRLPSVLEPTNEKCRHFENHRWTKLLSNHPKFISVDTSAHSGSYLPVTSNGVGNGSTTSYTQQSTSSASATTNFPGQGYTLSED</sequence>
<name>A0A1X2IA52_9FUNG</name>
<dbReference type="PANTHER" id="PTHR43066:SF1">
    <property type="entry name" value="RHOMBOID PROTEIN 2"/>
    <property type="match status" value="1"/>
</dbReference>
<evidence type="ECO:0000256" key="7">
    <source>
        <dbReference type="ARBA" id="ARBA00022801"/>
    </source>
</evidence>
<comment type="subcellular location">
    <subcellularLocation>
        <location evidence="2">Membrane</location>
        <topology evidence="2">Multi-pass membrane protein</topology>
    </subcellularLocation>
</comment>
<dbReference type="Gene3D" id="1.20.1540.10">
    <property type="entry name" value="Rhomboid-like"/>
    <property type="match status" value="1"/>
</dbReference>
<evidence type="ECO:0000256" key="10">
    <source>
        <dbReference type="SAM" id="MobiDB-lite"/>
    </source>
</evidence>
<evidence type="ECO:0000256" key="9">
    <source>
        <dbReference type="ARBA" id="ARBA00023136"/>
    </source>
</evidence>
<feature type="transmembrane region" description="Helical" evidence="11">
    <location>
        <begin position="194"/>
        <end position="217"/>
    </location>
</feature>
<dbReference type="OrthoDB" id="10257275at2759"/>
<feature type="region of interest" description="Disordered" evidence="10">
    <location>
        <begin position="1"/>
        <end position="20"/>
    </location>
</feature>
<dbReference type="AlphaFoldDB" id="A0A1X2IA52"/>
<evidence type="ECO:0000256" key="11">
    <source>
        <dbReference type="SAM" id="Phobius"/>
    </source>
</evidence>
<evidence type="ECO:0000256" key="6">
    <source>
        <dbReference type="ARBA" id="ARBA00022692"/>
    </source>
</evidence>
<gene>
    <name evidence="13" type="ORF">BCR42DRAFT_420706</name>
</gene>
<feature type="transmembrane region" description="Helical" evidence="11">
    <location>
        <begin position="159"/>
        <end position="182"/>
    </location>
</feature>
<feature type="transmembrane region" description="Helical" evidence="11">
    <location>
        <begin position="127"/>
        <end position="153"/>
    </location>
</feature>
<evidence type="ECO:0000313" key="14">
    <source>
        <dbReference type="Proteomes" id="UP000193560"/>
    </source>
</evidence>